<organism evidence="1 2">
    <name type="scientific">Aeromicrobium halocynthiae</name>
    <dbReference type="NCBI Taxonomy" id="560557"/>
    <lineage>
        <taxon>Bacteria</taxon>
        <taxon>Bacillati</taxon>
        <taxon>Actinomycetota</taxon>
        <taxon>Actinomycetes</taxon>
        <taxon>Propionibacteriales</taxon>
        <taxon>Nocardioidaceae</taxon>
        <taxon>Aeromicrobium</taxon>
    </lineage>
</organism>
<dbReference type="Proteomes" id="UP001501480">
    <property type="component" value="Unassembled WGS sequence"/>
</dbReference>
<keyword evidence="2" id="KW-1185">Reference proteome</keyword>
<dbReference type="RefSeq" id="WP_344324935.1">
    <property type="nucleotide sequence ID" value="NZ_BAAAPY010000002.1"/>
</dbReference>
<protein>
    <recommendedName>
        <fullName evidence="3">Class I SAM-dependent methyltransferase</fullName>
    </recommendedName>
</protein>
<accession>A0ABN2VW86</accession>
<evidence type="ECO:0000313" key="1">
    <source>
        <dbReference type="EMBL" id="GAA2072896.1"/>
    </source>
</evidence>
<proteinExistence type="predicted"/>
<gene>
    <name evidence="1" type="ORF">GCM10009821_08840</name>
</gene>
<comment type="caution">
    <text evidence="1">The sequence shown here is derived from an EMBL/GenBank/DDBJ whole genome shotgun (WGS) entry which is preliminary data.</text>
</comment>
<evidence type="ECO:0000313" key="2">
    <source>
        <dbReference type="Proteomes" id="UP001501480"/>
    </source>
</evidence>
<sequence>MNVIEGVAFPTESTSATAREVLSAALAKADPVGARAVENETAWRREYLLHFRRAVEAGVGDPAAALAVAEDGLAALHARMVVGDLPLERVIAESSLDQVFHTTSVRGTAEPETEVSLPYRGERLRGDALRRQLAHWREEGVVSASCVEAVETVMDHPEWLRLDGDVVVVVGAGAEMGPYRALQRWGAEVVALDLPRGDVQDRVRQVAAEGAGTVHVPSRILTDADADVGADVVRELPAVAHWLDGIEGRLVLGNYCYADGAQHVRVSAAADALAAHLTRTRPDTALAFLATPTDVFAVPREDVEASEEAYGTGRVARTARGALRTLSGGRLLQRNYPPGADPGICDALVPQQGPNYALAKRVQRWRATAARASGSTVSLNVAPATRTRSVVKNRALAAAYAGAHRFGVEIFDPATSNTLMAALLVHDLRAGVPSQPEPWQDEARGAAHGGLWTAAYHPRSALGLAAVLGIGSLRG</sequence>
<evidence type="ECO:0008006" key="3">
    <source>
        <dbReference type="Google" id="ProtNLM"/>
    </source>
</evidence>
<reference evidence="1 2" key="1">
    <citation type="journal article" date="2019" name="Int. J. Syst. Evol. Microbiol.">
        <title>The Global Catalogue of Microorganisms (GCM) 10K type strain sequencing project: providing services to taxonomists for standard genome sequencing and annotation.</title>
        <authorList>
            <consortium name="The Broad Institute Genomics Platform"/>
            <consortium name="The Broad Institute Genome Sequencing Center for Infectious Disease"/>
            <person name="Wu L."/>
            <person name="Ma J."/>
        </authorList>
    </citation>
    <scope>NUCLEOTIDE SEQUENCE [LARGE SCALE GENOMIC DNA]</scope>
    <source>
        <strain evidence="1 2">JCM 15749</strain>
    </source>
</reference>
<dbReference type="EMBL" id="BAAAPY010000002">
    <property type="protein sequence ID" value="GAA2072896.1"/>
    <property type="molecule type" value="Genomic_DNA"/>
</dbReference>
<name>A0ABN2VW86_9ACTN</name>